<dbReference type="Proteomes" id="UP000314294">
    <property type="component" value="Unassembled WGS sequence"/>
</dbReference>
<name>A0A4Z2J1W2_9TELE</name>
<gene>
    <name evidence="1" type="ORF">EYF80_005537</name>
</gene>
<sequence>MFPTAVPVTQLTAAAESSGHGTSAACPVIELGVPIGHCCCDEVVNACQRMSRGEEKSDVGL</sequence>
<dbReference type="AlphaFoldDB" id="A0A4Z2J1W2"/>
<keyword evidence="2" id="KW-1185">Reference proteome</keyword>
<evidence type="ECO:0000313" key="1">
    <source>
        <dbReference type="EMBL" id="TNN84210.1"/>
    </source>
</evidence>
<accession>A0A4Z2J1W2</accession>
<comment type="caution">
    <text evidence="1">The sequence shown here is derived from an EMBL/GenBank/DDBJ whole genome shotgun (WGS) entry which is preliminary data.</text>
</comment>
<dbReference type="EMBL" id="SRLO01000028">
    <property type="protein sequence ID" value="TNN84210.1"/>
    <property type="molecule type" value="Genomic_DNA"/>
</dbReference>
<reference evidence="1 2" key="1">
    <citation type="submission" date="2019-03" db="EMBL/GenBank/DDBJ databases">
        <title>First draft genome of Liparis tanakae, snailfish: a comprehensive survey of snailfish specific genes.</title>
        <authorList>
            <person name="Kim W."/>
            <person name="Song I."/>
            <person name="Jeong J.-H."/>
            <person name="Kim D."/>
            <person name="Kim S."/>
            <person name="Ryu S."/>
            <person name="Song J.Y."/>
            <person name="Lee S.K."/>
        </authorList>
    </citation>
    <scope>NUCLEOTIDE SEQUENCE [LARGE SCALE GENOMIC DNA]</scope>
    <source>
        <tissue evidence="1">Muscle</tissue>
    </source>
</reference>
<evidence type="ECO:0000313" key="2">
    <source>
        <dbReference type="Proteomes" id="UP000314294"/>
    </source>
</evidence>
<organism evidence="1 2">
    <name type="scientific">Liparis tanakae</name>
    <name type="common">Tanaka's snailfish</name>
    <dbReference type="NCBI Taxonomy" id="230148"/>
    <lineage>
        <taxon>Eukaryota</taxon>
        <taxon>Metazoa</taxon>
        <taxon>Chordata</taxon>
        <taxon>Craniata</taxon>
        <taxon>Vertebrata</taxon>
        <taxon>Euteleostomi</taxon>
        <taxon>Actinopterygii</taxon>
        <taxon>Neopterygii</taxon>
        <taxon>Teleostei</taxon>
        <taxon>Neoteleostei</taxon>
        <taxon>Acanthomorphata</taxon>
        <taxon>Eupercaria</taxon>
        <taxon>Perciformes</taxon>
        <taxon>Cottioidei</taxon>
        <taxon>Cottales</taxon>
        <taxon>Liparidae</taxon>
        <taxon>Liparis</taxon>
    </lineage>
</organism>
<protein>
    <submittedName>
        <fullName evidence="1">Uncharacterized protein</fullName>
    </submittedName>
</protein>
<proteinExistence type="predicted"/>